<keyword evidence="2" id="KW-0547">Nucleotide-binding</keyword>
<evidence type="ECO:0000259" key="7">
    <source>
        <dbReference type="PROSITE" id="PS51194"/>
    </source>
</evidence>
<keyword evidence="3" id="KW-0378">Hydrolase</keyword>
<gene>
    <name evidence="8" type="ORF">PCOR1329_LOCUS18340</name>
</gene>
<evidence type="ECO:0000259" key="6">
    <source>
        <dbReference type="PROSITE" id="PS51192"/>
    </source>
</evidence>
<dbReference type="PROSITE" id="PS51192">
    <property type="entry name" value="HELICASE_ATP_BIND_1"/>
    <property type="match status" value="1"/>
</dbReference>
<organism evidence="8 9">
    <name type="scientific">Prorocentrum cordatum</name>
    <dbReference type="NCBI Taxonomy" id="2364126"/>
    <lineage>
        <taxon>Eukaryota</taxon>
        <taxon>Sar</taxon>
        <taxon>Alveolata</taxon>
        <taxon>Dinophyceae</taxon>
        <taxon>Prorocentrales</taxon>
        <taxon>Prorocentraceae</taxon>
        <taxon>Prorocentrum</taxon>
    </lineage>
</organism>
<dbReference type="InterPro" id="IPR014001">
    <property type="entry name" value="Helicase_ATP-bd"/>
</dbReference>
<protein>
    <recommendedName>
        <fullName evidence="1">RNA helicase</fullName>
        <ecNumber evidence="1">3.6.4.13</ecNumber>
    </recommendedName>
</protein>
<dbReference type="SMART" id="SM00490">
    <property type="entry name" value="HELICc"/>
    <property type="match status" value="1"/>
</dbReference>
<keyword evidence="9" id="KW-1185">Reference proteome</keyword>
<dbReference type="PROSITE" id="PS51194">
    <property type="entry name" value="HELICASE_CTER"/>
    <property type="match status" value="1"/>
</dbReference>
<evidence type="ECO:0000256" key="3">
    <source>
        <dbReference type="ARBA" id="ARBA00022801"/>
    </source>
</evidence>
<dbReference type="InterPro" id="IPR011545">
    <property type="entry name" value="DEAD/DEAH_box_helicase_dom"/>
</dbReference>
<dbReference type="CDD" id="cd18787">
    <property type="entry name" value="SF2_C_DEAD"/>
    <property type="match status" value="1"/>
</dbReference>
<name>A0ABN9RAK6_9DINO</name>
<dbReference type="EMBL" id="CAUYUJ010005758">
    <property type="protein sequence ID" value="CAK0814845.1"/>
    <property type="molecule type" value="Genomic_DNA"/>
</dbReference>
<proteinExistence type="predicted"/>
<reference evidence="8" key="1">
    <citation type="submission" date="2023-10" db="EMBL/GenBank/DDBJ databases">
        <authorList>
            <person name="Chen Y."/>
            <person name="Shah S."/>
            <person name="Dougan E. K."/>
            <person name="Thang M."/>
            <person name="Chan C."/>
        </authorList>
    </citation>
    <scope>NUCLEOTIDE SEQUENCE [LARGE SCALE GENOMIC DNA]</scope>
</reference>
<dbReference type="Pfam" id="PF00271">
    <property type="entry name" value="Helicase_C"/>
    <property type="match status" value="1"/>
</dbReference>
<dbReference type="EC" id="3.6.4.13" evidence="1"/>
<evidence type="ECO:0000313" key="8">
    <source>
        <dbReference type="EMBL" id="CAK0814845.1"/>
    </source>
</evidence>
<comment type="caution">
    <text evidence="8">The sequence shown here is derived from an EMBL/GenBank/DDBJ whole genome shotgun (WGS) entry which is preliminary data.</text>
</comment>
<dbReference type="Proteomes" id="UP001189429">
    <property type="component" value="Unassembled WGS sequence"/>
</dbReference>
<dbReference type="SMART" id="SM00487">
    <property type="entry name" value="DEXDc"/>
    <property type="match status" value="1"/>
</dbReference>
<evidence type="ECO:0000256" key="5">
    <source>
        <dbReference type="ARBA" id="ARBA00022840"/>
    </source>
</evidence>
<keyword evidence="4" id="KW-0347">Helicase</keyword>
<sequence length="689" mass="74645">MQPRPCFAVAAGGPRPQGAHLAAPPSAAAPAPVLARGAGFGHTRPDGMLPMAAGAACGLTLAITRRRAYGGGGGGFNPAAAEAKSRREVDMFFQYQRSMIRRGNKIVRDDMYWAKEERAVFKTAHVKAGINFAKYEDIPVETIGGTGNEQPMESFQDACEKFDIPEGLAASIERCGYDVPTPVQKYAIPADWSSPGVTSAAFTACRSASRWCLAYLGHAWSISRHIATISAGTLFREITEEVVDIGILRAGTVADESVASPGVFIAGHEKCLPLLCRRAAVYPRACSHVLVVAFSQPEPPKQQQTFNVSRLDPFSEVCMGTALGCGPRVRLVWPAQVPKPALALARPRPDWAKYTAQTARAIRASVLETEPSGKASMHFMRLWSGTAPTRELCQQIADEARRLVFKTDAKVVAIYGGAPAQPQLRQLAEGPEIVIATPGRLVDFLKRGVISVENVKFLALDEADRMLDMGFEPQIREIIEDFGMPEPGEGGRQTIMFSATFPEDMQNMALDFLDPVYMQINVGRVGVAAADVEQRFEDIGWGDKFEKLIPTLESVTGTDGEPKTIVFANMKATVDNIVYHINRHSNFRAIGIHGDKRQEDRNRAIDEIKRGRSQVLVATEVAARGLDLLPRSPPTTPRLGAPTTSCPLSLRSLLARSFSPAPCRSLRSGGVGNCWRGALGGLPGQMRPS</sequence>
<accession>A0ABN9RAK6</accession>
<evidence type="ECO:0000256" key="4">
    <source>
        <dbReference type="ARBA" id="ARBA00022806"/>
    </source>
</evidence>
<dbReference type="InterPro" id="IPR001650">
    <property type="entry name" value="Helicase_C-like"/>
</dbReference>
<dbReference type="SUPFAM" id="SSF52540">
    <property type="entry name" value="P-loop containing nucleoside triphosphate hydrolases"/>
    <property type="match status" value="1"/>
</dbReference>
<evidence type="ECO:0000256" key="1">
    <source>
        <dbReference type="ARBA" id="ARBA00012552"/>
    </source>
</evidence>
<feature type="domain" description="Helicase C-terminal" evidence="7">
    <location>
        <begin position="544"/>
        <end position="689"/>
    </location>
</feature>
<dbReference type="InterPro" id="IPR027417">
    <property type="entry name" value="P-loop_NTPase"/>
</dbReference>
<evidence type="ECO:0000313" key="9">
    <source>
        <dbReference type="Proteomes" id="UP001189429"/>
    </source>
</evidence>
<dbReference type="PANTHER" id="PTHR47958">
    <property type="entry name" value="ATP-DEPENDENT RNA HELICASE DBP3"/>
    <property type="match status" value="1"/>
</dbReference>
<keyword evidence="5" id="KW-0067">ATP-binding</keyword>
<dbReference type="Pfam" id="PF00270">
    <property type="entry name" value="DEAD"/>
    <property type="match status" value="1"/>
</dbReference>
<evidence type="ECO:0000256" key="2">
    <source>
        <dbReference type="ARBA" id="ARBA00022741"/>
    </source>
</evidence>
<dbReference type="Gene3D" id="3.40.50.300">
    <property type="entry name" value="P-loop containing nucleotide triphosphate hydrolases"/>
    <property type="match status" value="3"/>
</dbReference>
<feature type="domain" description="Helicase ATP-binding" evidence="6">
    <location>
        <begin position="386"/>
        <end position="519"/>
    </location>
</feature>